<evidence type="ECO:0000256" key="5">
    <source>
        <dbReference type="PROSITE-ProRule" id="PRU00309"/>
    </source>
</evidence>
<evidence type="ECO:0000313" key="7">
    <source>
        <dbReference type="EMBL" id="KYQ58878.1"/>
    </source>
</evidence>
<reference evidence="7 8" key="1">
    <citation type="submission" date="2015-09" db="EMBL/GenBank/DDBJ databases">
        <title>Trachymyrmex zeteki WGS genome.</title>
        <authorList>
            <person name="Nygaard S."/>
            <person name="Hu H."/>
            <person name="Boomsma J."/>
            <person name="Zhang G."/>
        </authorList>
    </citation>
    <scope>NUCLEOTIDE SEQUENCE [LARGE SCALE GENOMIC DNA]</scope>
    <source>
        <strain evidence="7">Tzet28-1</strain>
        <tissue evidence="7">Whole body</tissue>
    </source>
</reference>
<dbReference type="InterPro" id="IPR006612">
    <property type="entry name" value="THAP_Znf"/>
</dbReference>
<keyword evidence="3" id="KW-0862">Zinc</keyword>
<keyword evidence="2 5" id="KW-0863">Zinc-finger</keyword>
<dbReference type="Proteomes" id="UP000075809">
    <property type="component" value="Unassembled WGS sequence"/>
</dbReference>
<sequence>MPGYCVPNCKNSASKEFLMKHFPRNPDKRVQWIVNILRANWISTDSSCICEV</sequence>
<accession>A0A151XF30</accession>
<keyword evidence="1" id="KW-0479">Metal-binding</keyword>
<keyword evidence="8" id="KW-1185">Reference proteome</keyword>
<keyword evidence="4 5" id="KW-0238">DNA-binding</keyword>
<dbReference type="PROSITE" id="PS50950">
    <property type="entry name" value="ZF_THAP"/>
    <property type="match status" value="1"/>
</dbReference>
<dbReference type="Pfam" id="PF05485">
    <property type="entry name" value="THAP"/>
    <property type="match status" value="1"/>
</dbReference>
<evidence type="ECO:0000256" key="1">
    <source>
        <dbReference type="ARBA" id="ARBA00022723"/>
    </source>
</evidence>
<evidence type="ECO:0000256" key="3">
    <source>
        <dbReference type="ARBA" id="ARBA00022833"/>
    </source>
</evidence>
<name>A0A151XF30_9HYME</name>
<evidence type="ECO:0000256" key="4">
    <source>
        <dbReference type="ARBA" id="ARBA00023125"/>
    </source>
</evidence>
<feature type="domain" description="THAP-type" evidence="6">
    <location>
        <begin position="1"/>
        <end position="52"/>
    </location>
</feature>
<gene>
    <name evidence="7" type="ORF">ALC60_02033</name>
</gene>
<protein>
    <recommendedName>
        <fullName evidence="6">THAP-type domain-containing protein</fullName>
    </recommendedName>
</protein>
<evidence type="ECO:0000259" key="6">
    <source>
        <dbReference type="PROSITE" id="PS50950"/>
    </source>
</evidence>
<dbReference type="SUPFAM" id="SSF57716">
    <property type="entry name" value="Glucocorticoid receptor-like (DNA-binding domain)"/>
    <property type="match status" value="1"/>
</dbReference>
<dbReference type="GO" id="GO:0003677">
    <property type="term" value="F:DNA binding"/>
    <property type="evidence" value="ECO:0007669"/>
    <property type="project" value="UniProtKB-UniRule"/>
</dbReference>
<dbReference type="EMBL" id="KQ982215">
    <property type="protein sequence ID" value="KYQ58878.1"/>
    <property type="molecule type" value="Genomic_DNA"/>
</dbReference>
<evidence type="ECO:0000256" key="2">
    <source>
        <dbReference type="ARBA" id="ARBA00022771"/>
    </source>
</evidence>
<dbReference type="AlphaFoldDB" id="A0A151XF30"/>
<dbReference type="GO" id="GO:0008270">
    <property type="term" value="F:zinc ion binding"/>
    <property type="evidence" value="ECO:0007669"/>
    <property type="project" value="UniProtKB-KW"/>
</dbReference>
<proteinExistence type="predicted"/>
<evidence type="ECO:0000313" key="8">
    <source>
        <dbReference type="Proteomes" id="UP000075809"/>
    </source>
</evidence>
<organism evidence="7 8">
    <name type="scientific">Mycetomoellerius zeteki</name>
    <dbReference type="NCBI Taxonomy" id="64791"/>
    <lineage>
        <taxon>Eukaryota</taxon>
        <taxon>Metazoa</taxon>
        <taxon>Ecdysozoa</taxon>
        <taxon>Arthropoda</taxon>
        <taxon>Hexapoda</taxon>
        <taxon>Insecta</taxon>
        <taxon>Pterygota</taxon>
        <taxon>Neoptera</taxon>
        <taxon>Endopterygota</taxon>
        <taxon>Hymenoptera</taxon>
        <taxon>Apocrita</taxon>
        <taxon>Aculeata</taxon>
        <taxon>Formicoidea</taxon>
        <taxon>Formicidae</taxon>
        <taxon>Myrmicinae</taxon>
        <taxon>Mycetomoellerius</taxon>
    </lineage>
</organism>